<dbReference type="PANTHER" id="PTHR12473:SF17">
    <property type="entry name" value="UBIQUITIN CARBOXYL-TERMINAL HYDROLASE MINDY-3"/>
    <property type="match status" value="1"/>
</dbReference>
<evidence type="ECO:0000313" key="11">
    <source>
        <dbReference type="Proteomes" id="UP001168821"/>
    </source>
</evidence>
<dbReference type="GO" id="GO:0005509">
    <property type="term" value="F:calcium ion binding"/>
    <property type="evidence" value="ECO:0007669"/>
    <property type="project" value="InterPro"/>
</dbReference>
<evidence type="ECO:0000259" key="9">
    <source>
        <dbReference type="PROSITE" id="PS50222"/>
    </source>
</evidence>
<dbReference type="InterPro" id="IPR025257">
    <property type="entry name" value="MINDY-3/4_CD"/>
</dbReference>
<gene>
    <name evidence="10" type="ORF">Zmor_017333</name>
</gene>
<dbReference type="Pfam" id="PF13898">
    <property type="entry name" value="MINDY-3_4_CD"/>
    <property type="match status" value="1"/>
</dbReference>
<dbReference type="AlphaFoldDB" id="A0AA38I4X9"/>
<feature type="domain" description="EF-hand" evidence="9">
    <location>
        <begin position="300"/>
        <end position="335"/>
    </location>
</feature>
<dbReference type="Proteomes" id="UP001168821">
    <property type="component" value="Unassembled WGS sequence"/>
</dbReference>
<keyword evidence="4 8" id="KW-0645">Protease</keyword>
<comment type="similarity">
    <text evidence="3 8">Belongs to the MINDY deubiquitinase family. FAM188 subfamily.</text>
</comment>
<proteinExistence type="inferred from homology"/>
<dbReference type="Gene3D" id="1.10.238.10">
    <property type="entry name" value="EF-hand"/>
    <property type="match status" value="1"/>
</dbReference>
<evidence type="ECO:0000256" key="5">
    <source>
        <dbReference type="ARBA" id="ARBA00022786"/>
    </source>
</evidence>
<dbReference type="EMBL" id="JALNTZ010000005">
    <property type="protein sequence ID" value="KAJ3651283.1"/>
    <property type="molecule type" value="Genomic_DNA"/>
</dbReference>
<evidence type="ECO:0000256" key="8">
    <source>
        <dbReference type="RuleBase" id="RU367088"/>
    </source>
</evidence>
<comment type="function">
    <text evidence="2 8">Hydrolase that can remove 'Lys-48'-linked conjugated ubiquitin from proteins.</text>
</comment>
<dbReference type="GO" id="GO:0006508">
    <property type="term" value="P:proteolysis"/>
    <property type="evidence" value="ECO:0007669"/>
    <property type="project" value="UniProtKB-KW"/>
</dbReference>
<keyword evidence="6 8" id="KW-0378">Hydrolase</keyword>
<dbReference type="GO" id="GO:0071108">
    <property type="term" value="P:protein K48-linked deubiquitination"/>
    <property type="evidence" value="ECO:0007669"/>
    <property type="project" value="InterPro"/>
</dbReference>
<dbReference type="SUPFAM" id="SSF47473">
    <property type="entry name" value="EF-hand"/>
    <property type="match status" value="1"/>
</dbReference>
<dbReference type="PROSITE" id="PS50222">
    <property type="entry name" value="EF_HAND_2"/>
    <property type="match status" value="1"/>
</dbReference>
<evidence type="ECO:0000256" key="6">
    <source>
        <dbReference type="ARBA" id="ARBA00022801"/>
    </source>
</evidence>
<dbReference type="InterPro" id="IPR039785">
    <property type="entry name" value="MINY3/4"/>
</dbReference>
<evidence type="ECO:0000256" key="7">
    <source>
        <dbReference type="ARBA" id="ARBA00022807"/>
    </source>
</evidence>
<keyword evidence="7 8" id="KW-0788">Thiol protease</keyword>
<dbReference type="EC" id="3.4.19.12" evidence="8"/>
<organism evidence="10 11">
    <name type="scientific">Zophobas morio</name>
    <dbReference type="NCBI Taxonomy" id="2755281"/>
    <lineage>
        <taxon>Eukaryota</taxon>
        <taxon>Metazoa</taxon>
        <taxon>Ecdysozoa</taxon>
        <taxon>Arthropoda</taxon>
        <taxon>Hexapoda</taxon>
        <taxon>Insecta</taxon>
        <taxon>Pterygota</taxon>
        <taxon>Neoptera</taxon>
        <taxon>Endopterygota</taxon>
        <taxon>Coleoptera</taxon>
        <taxon>Polyphaga</taxon>
        <taxon>Cucujiformia</taxon>
        <taxon>Tenebrionidae</taxon>
        <taxon>Zophobas</taxon>
    </lineage>
</organism>
<dbReference type="SMART" id="SM01174">
    <property type="entry name" value="DUF4205"/>
    <property type="match status" value="1"/>
</dbReference>
<keyword evidence="5 8" id="KW-0833">Ubl conjugation pathway</keyword>
<dbReference type="InterPro" id="IPR002048">
    <property type="entry name" value="EF_hand_dom"/>
</dbReference>
<name>A0AA38I4X9_9CUCU</name>
<keyword evidence="11" id="KW-1185">Reference proteome</keyword>
<evidence type="ECO:0000256" key="3">
    <source>
        <dbReference type="ARBA" id="ARBA00011074"/>
    </source>
</evidence>
<comment type="caution">
    <text evidence="10">The sequence shown here is derived from an EMBL/GenBank/DDBJ whole genome shotgun (WGS) entry which is preliminary data.</text>
</comment>
<accession>A0AA38I4X9</accession>
<dbReference type="PANTHER" id="PTHR12473">
    <property type="entry name" value="UBIQUITIN CARBOXYL-TERMINAL HYDROLASE MINDY-4-RELATED"/>
    <property type="match status" value="1"/>
</dbReference>
<evidence type="ECO:0000256" key="1">
    <source>
        <dbReference type="ARBA" id="ARBA00000707"/>
    </source>
</evidence>
<evidence type="ECO:0000256" key="2">
    <source>
        <dbReference type="ARBA" id="ARBA00002107"/>
    </source>
</evidence>
<dbReference type="GO" id="GO:1990380">
    <property type="term" value="F:K48-linked deubiquitinase activity"/>
    <property type="evidence" value="ECO:0007669"/>
    <property type="project" value="UniProtKB-UniRule"/>
</dbReference>
<protein>
    <recommendedName>
        <fullName evidence="8">Ubiquitin carboxyl-terminal hydrolase MINDY</fullName>
        <ecNumber evidence="8">3.4.19.12</ecNumber>
    </recommendedName>
</protein>
<comment type="catalytic activity">
    <reaction evidence="1 8">
        <text>Thiol-dependent hydrolysis of ester, thioester, amide, peptide and isopeptide bonds formed by the C-terminal Gly of ubiquitin (a 76-residue protein attached to proteins as an intracellular targeting signal).</text>
        <dbReference type="EC" id="3.4.19.12"/>
    </reaction>
</comment>
<dbReference type="GO" id="GO:0004843">
    <property type="term" value="F:cysteine-type deubiquitinase activity"/>
    <property type="evidence" value="ECO:0007669"/>
    <property type="project" value="UniProtKB-UniRule"/>
</dbReference>
<reference evidence="10" key="1">
    <citation type="journal article" date="2023" name="G3 (Bethesda)">
        <title>Whole genome assemblies of Zophobas morio and Tenebrio molitor.</title>
        <authorList>
            <person name="Kaur S."/>
            <person name="Stinson S.A."/>
            <person name="diCenzo G.C."/>
        </authorList>
    </citation>
    <scope>NUCLEOTIDE SEQUENCE</scope>
    <source>
        <strain evidence="10">QUZm001</strain>
    </source>
</reference>
<evidence type="ECO:0000256" key="4">
    <source>
        <dbReference type="ARBA" id="ARBA00022670"/>
    </source>
</evidence>
<dbReference type="InterPro" id="IPR011992">
    <property type="entry name" value="EF-hand-dom_pair"/>
</dbReference>
<evidence type="ECO:0000313" key="10">
    <source>
        <dbReference type="EMBL" id="KAJ3651283.1"/>
    </source>
</evidence>
<sequence length="441" mass="50582">MAEMSPSSHEHELSNVKKLLWGDDIKPDIFRRWSQGFYFSSSEPTALEQSEGGPCAILAPVQAFILKNLLLKYKDLSFREKVTSDMQNILLVNALSEILEQCHNQKYYIVFLNSDVNDVSDGLFSNHQENGVELEPALFHEDFIFHENLRIHTFQNVEEVRKFYLDNIQLLKSQFGILVFLYSVLMTRGLERVQSDSSHDISEPLIDDTYGYGSQSLINLMITGRATTYVWDHEQDVGGLKLKGLEKQSQIGFITTMEHLRYCTVGSFYKNPIHPVWVLGSDTHLTVLFSTERRLVSPETKTDQAKRVFKHFDPDGNNFISSSLLQDVLQALDLVSEEAYVDIMRKKLDPENLGIILLNSFMDEFFPKEDNPMPDLFSIVHYNGLAQSNLDGQIRYRIGECVLLESDLRAISESNPMLTILQTKWPNIEIRWNELGTPSLN</sequence>